<dbReference type="AlphaFoldDB" id="A0A9W4VQ71"/>
<organism evidence="10 11">
    <name type="scientific">Pseudoalteromonas haloplanktis</name>
    <name type="common">Alteromonas haloplanktis</name>
    <dbReference type="NCBI Taxonomy" id="228"/>
    <lineage>
        <taxon>Bacteria</taxon>
        <taxon>Pseudomonadati</taxon>
        <taxon>Pseudomonadota</taxon>
        <taxon>Gammaproteobacteria</taxon>
        <taxon>Alteromonadales</taxon>
        <taxon>Pseudoalteromonadaceae</taxon>
        <taxon>Pseudoalteromonas</taxon>
    </lineage>
</organism>
<dbReference type="NCBIfam" id="TIGR00497">
    <property type="entry name" value="hsdM"/>
    <property type="match status" value="1"/>
</dbReference>
<evidence type="ECO:0000256" key="7">
    <source>
        <dbReference type="ARBA" id="ARBA00047942"/>
    </source>
</evidence>
<dbReference type="GO" id="GO:0009307">
    <property type="term" value="P:DNA restriction-modification system"/>
    <property type="evidence" value="ECO:0007669"/>
    <property type="project" value="UniProtKB-KW"/>
</dbReference>
<dbReference type="GO" id="GO:0003677">
    <property type="term" value="F:DNA binding"/>
    <property type="evidence" value="ECO:0007669"/>
    <property type="project" value="InterPro"/>
</dbReference>
<accession>A0A9W4VQ71</accession>
<dbReference type="InterPro" id="IPR002052">
    <property type="entry name" value="DNA_methylase_N6_adenine_CS"/>
</dbReference>
<evidence type="ECO:0000256" key="6">
    <source>
        <dbReference type="ARBA" id="ARBA00022747"/>
    </source>
</evidence>
<feature type="domain" description="DNA methylase adenine-specific" evidence="8">
    <location>
        <begin position="162"/>
        <end position="478"/>
    </location>
</feature>
<evidence type="ECO:0000256" key="5">
    <source>
        <dbReference type="ARBA" id="ARBA00022691"/>
    </source>
</evidence>
<name>A0A9W4VQ71_PSEHA</name>
<evidence type="ECO:0000313" key="10">
    <source>
        <dbReference type="EMBL" id="CAH9056899.1"/>
    </source>
</evidence>
<dbReference type="Gene3D" id="1.20.1260.30">
    <property type="match status" value="1"/>
</dbReference>
<keyword evidence="11" id="KW-1185">Reference proteome</keyword>
<evidence type="ECO:0000256" key="1">
    <source>
        <dbReference type="ARBA" id="ARBA00006594"/>
    </source>
</evidence>
<dbReference type="InterPro" id="IPR029063">
    <property type="entry name" value="SAM-dependent_MTases_sf"/>
</dbReference>
<dbReference type="GO" id="GO:0008170">
    <property type="term" value="F:N-methyltransferase activity"/>
    <property type="evidence" value="ECO:0007669"/>
    <property type="project" value="InterPro"/>
</dbReference>
<keyword evidence="5" id="KW-0949">S-adenosyl-L-methionine</keyword>
<dbReference type="Gene3D" id="3.40.50.150">
    <property type="entry name" value="Vaccinia Virus protein VP39"/>
    <property type="match status" value="1"/>
</dbReference>
<dbReference type="PROSITE" id="PS00092">
    <property type="entry name" value="N6_MTASE"/>
    <property type="match status" value="1"/>
</dbReference>
<keyword evidence="3" id="KW-0489">Methyltransferase</keyword>
<dbReference type="PRINTS" id="PR00507">
    <property type="entry name" value="N12N6MTFRASE"/>
</dbReference>
<gene>
    <name evidence="10" type="ORF">PSEHALCIP103_01548</name>
</gene>
<dbReference type="Pfam" id="PF02384">
    <property type="entry name" value="N6_Mtase"/>
    <property type="match status" value="1"/>
</dbReference>
<evidence type="ECO:0000259" key="8">
    <source>
        <dbReference type="Pfam" id="PF02384"/>
    </source>
</evidence>
<comment type="similarity">
    <text evidence="1">Belongs to the N(4)/N(6)-methyltransferase family.</text>
</comment>
<dbReference type="InterPro" id="IPR004546">
    <property type="entry name" value="Restrct_endonuc_T1M"/>
</dbReference>
<comment type="catalytic activity">
    <reaction evidence="7">
        <text>a 2'-deoxyadenosine in DNA + S-adenosyl-L-methionine = an N(6)-methyl-2'-deoxyadenosine in DNA + S-adenosyl-L-homocysteine + H(+)</text>
        <dbReference type="Rhea" id="RHEA:15197"/>
        <dbReference type="Rhea" id="RHEA-COMP:12418"/>
        <dbReference type="Rhea" id="RHEA-COMP:12419"/>
        <dbReference type="ChEBI" id="CHEBI:15378"/>
        <dbReference type="ChEBI" id="CHEBI:57856"/>
        <dbReference type="ChEBI" id="CHEBI:59789"/>
        <dbReference type="ChEBI" id="CHEBI:90615"/>
        <dbReference type="ChEBI" id="CHEBI:90616"/>
        <dbReference type="EC" id="2.1.1.72"/>
    </reaction>
</comment>
<evidence type="ECO:0000256" key="2">
    <source>
        <dbReference type="ARBA" id="ARBA00011900"/>
    </source>
</evidence>
<keyword evidence="6" id="KW-0680">Restriction system</keyword>
<protein>
    <recommendedName>
        <fullName evidence="2">site-specific DNA-methyltransferase (adenine-specific)</fullName>
        <ecNumber evidence="2">2.1.1.72</ecNumber>
    </recommendedName>
</protein>
<proteinExistence type="inferred from homology"/>
<evidence type="ECO:0000256" key="3">
    <source>
        <dbReference type="ARBA" id="ARBA00022603"/>
    </source>
</evidence>
<dbReference type="SUPFAM" id="SSF53335">
    <property type="entry name" value="S-adenosyl-L-methionine-dependent methyltransferases"/>
    <property type="match status" value="1"/>
</dbReference>
<dbReference type="EMBL" id="CAMAPB010000018">
    <property type="protein sequence ID" value="CAH9056899.1"/>
    <property type="molecule type" value="Genomic_DNA"/>
</dbReference>
<dbReference type="InterPro" id="IPR022749">
    <property type="entry name" value="D12N6_MeTrfase_N"/>
</dbReference>
<dbReference type="EC" id="2.1.1.72" evidence="2"/>
<dbReference type="Pfam" id="PF12161">
    <property type="entry name" value="HsdM_N"/>
    <property type="match status" value="1"/>
</dbReference>
<sequence length="863" mass="97093">MNKQQLAAKIWESANQMRSKIEANEYKDYILGFIFYKYLSDQLVQFVTKEGMTPEDIKALNEEDADTVKYIQDNLGYFIAYDNLFATWVDPAFDFDESNVRDALSAFSRLISPTYKKLFEGIFTTLETGLSKLGESAGKRTKAISDLLQLIKSIPMNGKQGYDVLGYIYEYLIEKFAANAGKKAGEFYTPHEVSVLMSHIIAHELKHKDTIEIYDPTSGSGSLLINIGEAVEKYAKSKDSITYYAQELKANTYNLTRMNLIMRGIKASNIKTRNGDTLEDDWPYFDENDPQGTYHALYVDAVVSNPPYSQAWDPSFKDSDPRYSRFGLAPKTKADFAFLLHDLYHLKPDGIMTIVLPHGVLFRGGEEGEIRKQLLEQNHIDAIIGLPANIFFGTGIPTVIIVLKQKRKNTDVLIVDASKHFLKEGKNNKLQASDIKRVVDAVIHRDSIEKFSQVVSKQTLRENGYNLNIPRYVDSSPAAESWDLHATMLGGIPNSEIAQLHQYWQSFPQLHDALFVAKSAAYSELAIAKQDVNATITQHPQVIEFISAYNQAFAGFDDYLNTTLIQGWQAVNRNQQESELSTELFTRLSPIALIDKYQAYQYLNNQWQVISADLEMMQTEGFAATKLVDPNIVVKKVKGKDTEVQDGWKGHIMPFDLVQQTYLSDDLAALAKQENRLVEIASTLEEILESLSEEDKEQDTVKESKDGFANAEVAKAAKAFLKEQKDSKVKFEKESYEAKIIAANKLIDEDKALKKAVKEAQIALRLKTKTTIEGLSDEQVNELLHLKWIAPLSLELAAMPSAVITQLTSQVQALADKYSVTYSQVASDIKTTEQELAKMMGELTGNEFDLQGLAELTNLLKGV</sequence>
<dbReference type="GO" id="GO:0032259">
    <property type="term" value="P:methylation"/>
    <property type="evidence" value="ECO:0007669"/>
    <property type="project" value="UniProtKB-KW"/>
</dbReference>
<dbReference type="Proteomes" id="UP001152447">
    <property type="component" value="Unassembled WGS sequence"/>
</dbReference>
<dbReference type="PANTHER" id="PTHR42933:SF1">
    <property type="entry name" value="SITE-SPECIFIC DNA-METHYLTRANSFERASE (ADENINE-SPECIFIC)"/>
    <property type="match status" value="1"/>
</dbReference>
<dbReference type="InterPro" id="IPR038333">
    <property type="entry name" value="T1MK-like_N_sf"/>
</dbReference>
<dbReference type="RefSeq" id="WP_262976534.1">
    <property type="nucleotide sequence ID" value="NZ_CAMAPB010000018.1"/>
</dbReference>
<evidence type="ECO:0000313" key="11">
    <source>
        <dbReference type="Proteomes" id="UP001152447"/>
    </source>
</evidence>
<evidence type="ECO:0000259" key="9">
    <source>
        <dbReference type="Pfam" id="PF12161"/>
    </source>
</evidence>
<reference evidence="10" key="1">
    <citation type="submission" date="2022-07" db="EMBL/GenBank/DDBJ databases">
        <authorList>
            <person name="Criscuolo A."/>
        </authorList>
    </citation>
    <scope>NUCLEOTIDE SEQUENCE</scope>
    <source>
        <strain evidence="10">CIP103197</strain>
    </source>
</reference>
<dbReference type="PANTHER" id="PTHR42933">
    <property type="entry name" value="SLR6095 PROTEIN"/>
    <property type="match status" value="1"/>
</dbReference>
<comment type="caution">
    <text evidence="10">The sequence shown here is derived from an EMBL/GenBank/DDBJ whole genome shotgun (WGS) entry which is preliminary data.</text>
</comment>
<dbReference type="InterPro" id="IPR051537">
    <property type="entry name" value="DNA_Adenine_Mtase"/>
</dbReference>
<feature type="domain" description="N6 adenine-specific DNA methyltransferase N-terminal" evidence="9">
    <location>
        <begin position="6"/>
        <end position="151"/>
    </location>
</feature>
<dbReference type="GO" id="GO:0009007">
    <property type="term" value="F:site-specific DNA-methyltransferase (adenine-specific) activity"/>
    <property type="evidence" value="ECO:0007669"/>
    <property type="project" value="UniProtKB-EC"/>
</dbReference>
<keyword evidence="4" id="KW-0808">Transferase</keyword>
<dbReference type="InterPro" id="IPR003356">
    <property type="entry name" value="DNA_methylase_A-5"/>
</dbReference>
<evidence type="ECO:0000256" key="4">
    <source>
        <dbReference type="ARBA" id="ARBA00022679"/>
    </source>
</evidence>